<dbReference type="RefSeq" id="WP_133240107.1">
    <property type="nucleotide sequence ID" value="NZ_LFYT02000111.1"/>
</dbReference>
<dbReference type="AlphaFoldDB" id="A0A2T7SQA5"/>
<dbReference type="Proteomes" id="UP000037507">
    <property type="component" value="Unassembled WGS sequence"/>
</dbReference>
<evidence type="ECO:0000259" key="2">
    <source>
        <dbReference type="Pfam" id="PF01266"/>
    </source>
</evidence>
<dbReference type="InterPro" id="IPR006076">
    <property type="entry name" value="FAD-dep_OxRdtase"/>
</dbReference>
<protein>
    <submittedName>
        <fullName evidence="3">Amino acid oxidoreductase</fullName>
    </submittedName>
</protein>
<proteinExistence type="predicted"/>
<organism evidence="3 4">
    <name type="scientific">Limnohabitans planktonicus II-D5</name>
    <dbReference type="NCBI Taxonomy" id="1293045"/>
    <lineage>
        <taxon>Bacteria</taxon>
        <taxon>Pseudomonadati</taxon>
        <taxon>Pseudomonadota</taxon>
        <taxon>Betaproteobacteria</taxon>
        <taxon>Burkholderiales</taxon>
        <taxon>Comamonadaceae</taxon>
        <taxon>Limnohabitans</taxon>
    </lineage>
</organism>
<gene>
    <name evidence="3" type="ORF">H663_020590</name>
</gene>
<accession>A0A2T7SQA5</accession>
<dbReference type="OrthoDB" id="18526at2"/>
<dbReference type="EMBL" id="LFYT02000111">
    <property type="protein sequence ID" value="PVE05023.1"/>
    <property type="molecule type" value="Genomic_DNA"/>
</dbReference>
<dbReference type="SUPFAM" id="SSF51905">
    <property type="entry name" value="FAD/NAD(P)-binding domain"/>
    <property type="match status" value="1"/>
</dbReference>
<evidence type="ECO:0000256" key="1">
    <source>
        <dbReference type="ARBA" id="ARBA00023002"/>
    </source>
</evidence>
<dbReference type="InterPro" id="IPR036188">
    <property type="entry name" value="FAD/NAD-bd_sf"/>
</dbReference>
<name>A0A2T7SQA5_9BURK</name>
<feature type="non-terminal residue" evidence="3">
    <location>
        <position position="1"/>
    </location>
</feature>
<feature type="domain" description="FAD dependent oxidoreductase" evidence="2">
    <location>
        <begin position="3"/>
        <end position="43"/>
    </location>
</feature>
<reference evidence="3" key="1">
    <citation type="submission" date="2017-04" db="EMBL/GenBank/DDBJ databases">
        <title>Unexpected and diverse lifestyles within the genus Limnohabitans.</title>
        <authorList>
            <person name="Kasalicky V."/>
            <person name="Mehrshad M."/>
            <person name="Andrei S.-A."/>
            <person name="Salcher M."/>
            <person name="Kratochvilova H."/>
            <person name="Simek K."/>
            <person name="Ghai R."/>
        </authorList>
    </citation>
    <scope>NUCLEOTIDE SEQUENCE [LARGE SCALE GENOMIC DNA]</scope>
    <source>
        <strain evidence="3">II-D5</strain>
    </source>
</reference>
<evidence type="ECO:0000313" key="3">
    <source>
        <dbReference type="EMBL" id="PVE05023.1"/>
    </source>
</evidence>
<sequence>PCTADMLPVMGPAPRHKGLWFNFGHAHQGFTLGPVAGRLLAEMVHGQHPWIDPAPYLPARFG</sequence>
<evidence type="ECO:0000313" key="4">
    <source>
        <dbReference type="Proteomes" id="UP000037507"/>
    </source>
</evidence>
<keyword evidence="4" id="KW-1185">Reference proteome</keyword>
<dbReference type="Pfam" id="PF01266">
    <property type="entry name" value="DAO"/>
    <property type="match status" value="1"/>
</dbReference>
<dbReference type="Gene3D" id="3.50.50.60">
    <property type="entry name" value="FAD/NAD(P)-binding domain"/>
    <property type="match status" value="1"/>
</dbReference>
<comment type="caution">
    <text evidence="3">The sequence shown here is derived from an EMBL/GenBank/DDBJ whole genome shotgun (WGS) entry which is preliminary data.</text>
</comment>
<dbReference type="GO" id="GO:0016491">
    <property type="term" value="F:oxidoreductase activity"/>
    <property type="evidence" value="ECO:0007669"/>
    <property type="project" value="UniProtKB-KW"/>
</dbReference>
<keyword evidence="1" id="KW-0560">Oxidoreductase</keyword>